<protein>
    <submittedName>
        <fullName evidence="2">CRAL TRIO domain containing protein</fullName>
    </submittedName>
</protein>
<keyword evidence="3" id="KW-1185">Reference proteome</keyword>
<dbReference type="SUPFAM" id="SSF52087">
    <property type="entry name" value="CRAL/TRIO domain"/>
    <property type="match status" value="1"/>
</dbReference>
<dbReference type="Proteomes" id="UP000292052">
    <property type="component" value="Unassembled WGS sequence"/>
</dbReference>
<dbReference type="SUPFAM" id="SSF46938">
    <property type="entry name" value="CRAL/TRIO N-terminal domain"/>
    <property type="match status" value="1"/>
</dbReference>
<dbReference type="Gene3D" id="3.40.525.10">
    <property type="entry name" value="CRAL-TRIO lipid binding domain"/>
    <property type="match status" value="1"/>
</dbReference>
<evidence type="ECO:0000313" key="2">
    <source>
        <dbReference type="EMBL" id="RZC32562.1"/>
    </source>
</evidence>
<proteinExistence type="predicted"/>
<feature type="domain" description="CRAL-TRIO" evidence="1">
    <location>
        <begin position="159"/>
        <end position="251"/>
    </location>
</feature>
<accession>A0A482VI88</accession>
<dbReference type="PANTHER" id="PTHR10174">
    <property type="entry name" value="ALPHA-TOCOPHEROL TRANSFER PROTEIN-RELATED"/>
    <property type="match status" value="1"/>
</dbReference>
<dbReference type="InterPro" id="IPR036865">
    <property type="entry name" value="CRAL-TRIO_dom_sf"/>
</dbReference>
<dbReference type="InterPro" id="IPR001251">
    <property type="entry name" value="CRAL-TRIO_dom"/>
</dbReference>
<reference evidence="2 3" key="1">
    <citation type="submission" date="2017-03" db="EMBL/GenBank/DDBJ databases">
        <title>Genome of the blue death feigning beetle - Asbolus verrucosus.</title>
        <authorList>
            <person name="Rider S.D."/>
        </authorList>
    </citation>
    <scope>NUCLEOTIDE SEQUENCE [LARGE SCALE GENOMIC DNA]</scope>
    <source>
        <strain evidence="2">Butters</strain>
        <tissue evidence="2">Head and leg muscle</tissue>
    </source>
</reference>
<dbReference type="SMART" id="SM00516">
    <property type="entry name" value="SEC14"/>
    <property type="match status" value="1"/>
</dbReference>
<name>A0A482VI88_ASBVE</name>
<evidence type="ECO:0000259" key="1">
    <source>
        <dbReference type="PROSITE" id="PS50191"/>
    </source>
</evidence>
<dbReference type="GO" id="GO:1902936">
    <property type="term" value="F:phosphatidylinositol bisphosphate binding"/>
    <property type="evidence" value="ECO:0007669"/>
    <property type="project" value="TreeGrafter"/>
</dbReference>
<dbReference type="InterPro" id="IPR036273">
    <property type="entry name" value="CRAL/TRIO_N_dom_sf"/>
</dbReference>
<dbReference type="GO" id="GO:0016020">
    <property type="term" value="C:membrane"/>
    <property type="evidence" value="ECO:0007669"/>
    <property type="project" value="TreeGrafter"/>
</dbReference>
<dbReference type="Pfam" id="PF00650">
    <property type="entry name" value="CRAL_TRIO"/>
    <property type="match status" value="1"/>
</dbReference>
<evidence type="ECO:0000313" key="3">
    <source>
        <dbReference type="Proteomes" id="UP000292052"/>
    </source>
</evidence>
<gene>
    <name evidence="2" type="ORF">BDFB_014606</name>
</gene>
<organism evidence="2 3">
    <name type="scientific">Asbolus verrucosus</name>
    <name type="common">Desert ironclad beetle</name>
    <dbReference type="NCBI Taxonomy" id="1661398"/>
    <lineage>
        <taxon>Eukaryota</taxon>
        <taxon>Metazoa</taxon>
        <taxon>Ecdysozoa</taxon>
        <taxon>Arthropoda</taxon>
        <taxon>Hexapoda</taxon>
        <taxon>Insecta</taxon>
        <taxon>Pterygota</taxon>
        <taxon>Neoptera</taxon>
        <taxon>Endopterygota</taxon>
        <taxon>Coleoptera</taxon>
        <taxon>Polyphaga</taxon>
        <taxon>Cucujiformia</taxon>
        <taxon>Tenebrionidae</taxon>
        <taxon>Pimeliinae</taxon>
        <taxon>Asbolus</taxon>
    </lineage>
</organism>
<feature type="non-terminal residue" evidence="2">
    <location>
        <position position="251"/>
    </location>
</feature>
<dbReference type="CDD" id="cd00170">
    <property type="entry name" value="SEC14"/>
    <property type="match status" value="1"/>
</dbReference>
<dbReference type="EMBL" id="QDEB01096218">
    <property type="protein sequence ID" value="RZC32562.1"/>
    <property type="molecule type" value="Genomic_DNA"/>
</dbReference>
<dbReference type="OrthoDB" id="6575879at2759"/>
<comment type="caution">
    <text evidence="2">The sequence shown here is derived from an EMBL/GenBank/DDBJ whole genome shotgun (WGS) entry which is preliminary data.</text>
</comment>
<sequence length="251" mass="29740">MTTSNLLLVNENVVKEMLKLFDRTEETLLEDVICLKQWMKTQPHLPEILDESRIRNFLIFNKCSVEKAKQKIDMYYTIRSLIPDMYENVNPKRPNMEKLLDIIYWIPLPQLTKEMYRVHMFKLRNKDLIERLEPRDICAHVCNIQEMRLAEDCMLGDVIIIDMDGHTMAYLLKFTPMFVAKVAAIYEKIYSIPMKGMYIINSHPFVDNLLSLLKAVLKPKLFQRIHVCKDTRILHENFPKEMLPKDYGGEE</sequence>
<dbReference type="AlphaFoldDB" id="A0A482VI88"/>
<dbReference type="PANTHER" id="PTHR10174:SF222">
    <property type="entry name" value="GH10083P-RELATED"/>
    <property type="match status" value="1"/>
</dbReference>
<dbReference type="PROSITE" id="PS50191">
    <property type="entry name" value="CRAL_TRIO"/>
    <property type="match status" value="1"/>
</dbReference>